<feature type="chain" id="PRO_5038472249" description="DUF4595 domain-containing protein" evidence="1">
    <location>
        <begin position="26"/>
        <end position="313"/>
    </location>
</feature>
<evidence type="ECO:0000313" key="3">
    <source>
        <dbReference type="Proteomes" id="UP000812270"/>
    </source>
</evidence>
<name>A0A9E2SGT5_9BACT</name>
<sequence length="313" mass="35845">MKTLNTSIILSTVLVLLTFSACNKSNDEPTTSTQSKKLLTSESLVNVYSSQGDFNYYYRQFGYNSYSNLSTVSIGWAEWPTDTALAGIFEIVYKADRLGNYTVEAPSVNSHYTFVYDLKNRVSKIEMKMDITAIGYIDYDSIVYNDKNQIAAILRYTNSAYGFNHVVKVYQTINFSWDTNDNLLRLDYLYSPDAKKSSLGLADIHYRFLSYDNKINPFYNNVDPLFWYCLRAAGDEYFAAVSSNAFSFSKNNWTKMEYEAEDFGVTLKKTRSYTYDSVGYPVSCYMEDTTLLNGAFGLPDIIKHQQATLKYNK</sequence>
<evidence type="ECO:0000313" key="2">
    <source>
        <dbReference type="EMBL" id="MBV4360550.1"/>
    </source>
</evidence>
<proteinExistence type="predicted"/>
<dbReference type="EMBL" id="JAHSPG010000018">
    <property type="protein sequence ID" value="MBV4360550.1"/>
    <property type="molecule type" value="Genomic_DNA"/>
</dbReference>
<dbReference type="Proteomes" id="UP000812270">
    <property type="component" value="Unassembled WGS sequence"/>
</dbReference>
<feature type="signal peptide" evidence="1">
    <location>
        <begin position="1"/>
        <end position="25"/>
    </location>
</feature>
<reference evidence="2" key="1">
    <citation type="submission" date="2021-06" db="EMBL/GenBank/DDBJ databases">
        <authorList>
            <person name="Huq M.A."/>
        </authorList>
    </citation>
    <scope>NUCLEOTIDE SEQUENCE</scope>
    <source>
        <strain evidence="2">MAH-26</strain>
    </source>
</reference>
<gene>
    <name evidence="2" type="ORF">KTO63_25525</name>
</gene>
<dbReference type="PROSITE" id="PS51257">
    <property type="entry name" value="PROKAR_LIPOPROTEIN"/>
    <property type="match status" value="1"/>
</dbReference>
<organism evidence="2 3">
    <name type="scientific">Pinibacter aurantiacus</name>
    <dbReference type="NCBI Taxonomy" id="2851599"/>
    <lineage>
        <taxon>Bacteria</taxon>
        <taxon>Pseudomonadati</taxon>
        <taxon>Bacteroidota</taxon>
        <taxon>Chitinophagia</taxon>
        <taxon>Chitinophagales</taxon>
        <taxon>Chitinophagaceae</taxon>
        <taxon>Pinibacter</taxon>
    </lineage>
</organism>
<accession>A0A9E2SGT5</accession>
<dbReference type="RefSeq" id="WP_217795036.1">
    <property type="nucleotide sequence ID" value="NZ_JAHSPG010000018.1"/>
</dbReference>
<keyword evidence="3" id="KW-1185">Reference proteome</keyword>
<dbReference type="AlphaFoldDB" id="A0A9E2SGT5"/>
<evidence type="ECO:0000256" key="1">
    <source>
        <dbReference type="SAM" id="SignalP"/>
    </source>
</evidence>
<keyword evidence="1" id="KW-0732">Signal</keyword>
<evidence type="ECO:0008006" key="4">
    <source>
        <dbReference type="Google" id="ProtNLM"/>
    </source>
</evidence>
<comment type="caution">
    <text evidence="2">The sequence shown here is derived from an EMBL/GenBank/DDBJ whole genome shotgun (WGS) entry which is preliminary data.</text>
</comment>
<protein>
    <recommendedName>
        <fullName evidence="4">DUF4595 domain-containing protein</fullName>
    </recommendedName>
</protein>